<evidence type="ECO:0000313" key="2">
    <source>
        <dbReference type="Proteomes" id="UP000504615"/>
    </source>
</evidence>
<evidence type="ECO:0000256" key="1">
    <source>
        <dbReference type="SAM" id="Phobius"/>
    </source>
</evidence>
<evidence type="ECO:0000313" key="3">
    <source>
        <dbReference type="RefSeq" id="XP_011635266.1"/>
    </source>
</evidence>
<evidence type="ECO:0000313" key="4">
    <source>
        <dbReference type="RefSeq" id="XP_011635267.1"/>
    </source>
</evidence>
<dbReference type="OrthoDB" id="7655541at2759"/>
<keyword evidence="1" id="KW-1133">Transmembrane helix</keyword>
<name>A0A6I9W958_9HYME</name>
<evidence type="ECO:0000313" key="5">
    <source>
        <dbReference type="RefSeq" id="XP_011635268.1"/>
    </source>
</evidence>
<accession>A0A6I9W958</accession>
<feature type="transmembrane region" description="Helical" evidence="1">
    <location>
        <begin position="12"/>
        <end position="34"/>
    </location>
</feature>
<dbReference type="RefSeq" id="XP_011635268.1">
    <property type="nucleotide sequence ID" value="XM_011636966.2"/>
</dbReference>
<dbReference type="AlphaFoldDB" id="A0A6I9W958"/>
<dbReference type="Proteomes" id="UP000504615">
    <property type="component" value="Unplaced"/>
</dbReference>
<dbReference type="RefSeq" id="XP_011635267.1">
    <property type="nucleotide sequence ID" value="XM_011636965.2"/>
</dbReference>
<keyword evidence="2" id="KW-1185">Reference proteome</keyword>
<keyword evidence="1" id="KW-0472">Membrane</keyword>
<reference evidence="3 4" key="1">
    <citation type="submission" date="2025-04" db="UniProtKB">
        <authorList>
            <consortium name="RefSeq"/>
        </authorList>
    </citation>
    <scope>IDENTIFICATION</scope>
</reference>
<keyword evidence="1" id="KW-0812">Transmembrane</keyword>
<organism evidence="2 5">
    <name type="scientific">Pogonomyrmex barbatus</name>
    <name type="common">red harvester ant</name>
    <dbReference type="NCBI Taxonomy" id="144034"/>
    <lineage>
        <taxon>Eukaryota</taxon>
        <taxon>Metazoa</taxon>
        <taxon>Ecdysozoa</taxon>
        <taxon>Arthropoda</taxon>
        <taxon>Hexapoda</taxon>
        <taxon>Insecta</taxon>
        <taxon>Pterygota</taxon>
        <taxon>Neoptera</taxon>
        <taxon>Endopterygota</taxon>
        <taxon>Hymenoptera</taxon>
        <taxon>Apocrita</taxon>
        <taxon>Aculeata</taxon>
        <taxon>Formicoidea</taxon>
        <taxon>Formicidae</taxon>
        <taxon>Myrmicinae</taxon>
        <taxon>Pogonomyrmex</taxon>
    </lineage>
</organism>
<protein>
    <submittedName>
        <fullName evidence="3 4">Uncharacterized protein LOC105425941</fullName>
    </submittedName>
</protein>
<gene>
    <name evidence="3 4 5" type="primary">LOC105425941</name>
</gene>
<proteinExistence type="predicted"/>
<dbReference type="RefSeq" id="XP_011635266.1">
    <property type="nucleotide sequence ID" value="XM_011636964.2"/>
</dbReference>
<sequence length="246" mass="28489">MEACSTIRMVSAVIFIGIFSHLTSNVYFLIILLLSEIIFGLDSFGEWEDLILYKHENKAIIQKSVWSDKLCSDSSGEFSLMRLTDIRHVGISTEMGLYILHRNGFLITLSMKGLTREEIQNLRKEINYFLNMSRFKYPDRSLINPSDQLLLSFDSKEPLKNLPRSCPMFNEFTLSDNVLGSTLNRACYRIQQNSSYPSLMFETQFDNSHLANLKRGPYTENSTHFNYFKCTRNIRSIPTMTTRKAI</sequence>
<dbReference type="KEGG" id="pbar:105425941"/>
<dbReference type="GeneID" id="105425941"/>